<dbReference type="PANTHER" id="PTHR19328">
    <property type="entry name" value="HEDGEHOG-INTERACTING PROTEIN"/>
    <property type="match status" value="1"/>
</dbReference>
<feature type="signal peptide" evidence="1">
    <location>
        <begin position="1"/>
        <end position="22"/>
    </location>
</feature>
<evidence type="ECO:0000313" key="3">
    <source>
        <dbReference type="EMBL" id="OBX30216.1"/>
    </source>
</evidence>
<dbReference type="InterPro" id="IPR011042">
    <property type="entry name" value="6-blade_b-propeller_TolB-like"/>
</dbReference>
<dbReference type="Gene3D" id="2.120.10.30">
    <property type="entry name" value="TolB, C-terminal domain"/>
    <property type="match status" value="1"/>
</dbReference>
<evidence type="ECO:0000259" key="2">
    <source>
        <dbReference type="Pfam" id="PF07995"/>
    </source>
</evidence>
<organism evidence="3 4">
    <name type="scientific">Acinetobacter gandensis</name>
    <dbReference type="NCBI Taxonomy" id="1443941"/>
    <lineage>
        <taxon>Bacteria</taxon>
        <taxon>Pseudomonadati</taxon>
        <taxon>Pseudomonadota</taxon>
        <taxon>Gammaproteobacteria</taxon>
        <taxon>Moraxellales</taxon>
        <taxon>Moraxellaceae</taxon>
        <taxon>Acinetobacter</taxon>
    </lineage>
</organism>
<evidence type="ECO:0000313" key="4">
    <source>
        <dbReference type="Proteomes" id="UP000185753"/>
    </source>
</evidence>
<keyword evidence="1" id="KW-0732">Signal</keyword>
<dbReference type="InterPro" id="IPR011041">
    <property type="entry name" value="Quinoprot_gluc/sorb_DH_b-prop"/>
</dbReference>
<name>A0A1A7RE28_9GAMM</name>
<dbReference type="AlphaFoldDB" id="A0A1A7RE28"/>
<dbReference type="Pfam" id="PF07995">
    <property type="entry name" value="GSDH"/>
    <property type="match status" value="1"/>
</dbReference>
<comment type="caution">
    <text evidence="3">The sequence shown here is derived from an EMBL/GenBank/DDBJ whole genome shotgun (WGS) entry which is preliminary data.</text>
</comment>
<accession>A0A1A7RE28</accession>
<keyword evidence="4" id="KW-1185">Reference proteome</keyword>
<gene>
    <name evidence="3" type="ORF">A9J31_01435</name>
</gene>
<dbReference type="PROSITE" id="PS51257">
    <property type="entry name" value="PROKAR_LIPOPROTEIN"/>
    <property type="match status" value="1"/>
</dbReference>
<reference evidence="4" key="1">
    <citation type="submission" date="2016-06" db="EMBL/GenBank/DDBJ databases">
        <authorList>
            <person name="Radolfova-Krizova L."/>
            <person name="Nemec A."/>
        </authorList>
    </citation>
    <scope>NUCLEOTIDE SEQUENCE [LARGE SCALE GENOMIC DNA]</scope>
    <source>
        <strain evidence="4">ANC 4275</strain>
    </source>
</reference>
<protein>
    <submittedName>
        <fullName evidence="3">Glucose dehydrogenase</fullName>
    </submittedName>
</protein>
<sequence>MNVTFRTACVLLGILSTSACHAENNTKKLEKNIENSVSLQQLEQDYQIKNIAQFDEPWAFQQLPDGRFLLTEKKGQIVIFNPATQQKITVQNPPKVAYGGQGGLGDIVLDPQFSQNGLIYLSYAEAGKGGYGAVIERAQLDLTAAQPSLKQRKIIWQQVPKVEGQGHYSHRMRFGTDGKLWVSSGERQKFDPAQDMQSNLGKVLRLNSDGTPAVDNPFQTQGPIAQQVWSLGHRNPLGLAFDSKQQLWVVEMGPKGGDELNLVHRAKNYGYPIVSNGDHYDDKPIPDHHTRPEFEAPLISWTPVISPSSLMFYQGDRFPQWKNKALIGGLSSQAIVIVDTELKPVQEIQRIAMPQRIRGLIGAKDGSIWGIEDGEKAWLFKIEPKSAVKK</sequence>
<dbReference type="SUPFAM" id="SSF50952">
    <property type="entry name" value="Soluble quinoprotein glucose dehydrogenase"/>
    <property type="match status" value="1"/>
</dbReference>
<proteinExistence type="predicted"/>
<dbReference type="EMBL" id="LZDS01000001">
    <property type="protein sequence ID" value="OBX30216.1"/>
    <property type="molecule type" value="Genomic_DNA"/>
</dbReference>
<feature type="domain" description="Glucose/Sorbosone dehydrogenase" evidence="2">
    <location>
        <begin position="54"/>
        <end position="379"/>
    </location>
</feature>
<evidence type="ECO:0000256" key="1">
    <source>
        <dbReference type="SAM" id="SignalP"/>
    </source>
</evidence>
<dbReference type="Proteomes" id="UP000185753">
    <property type="component" value="Unassembled WGS sequence"/>
</dbReference>
<feature type="chain" id="PRO_5008360834" evidence="1">
    <location>
        <begin position="23"/>
        <end position="390"/>
    </location>
</feature>
<dbReference type="STRING" id="1443941.A9J31_01435"/>
<dbReference type="RefSeq" id="WP_067761851.1">
    <property type="nucleotide sequence ID" value="NZ_LZDS01000001.1"/>
</dbReference>
<dbReference type="InterPro" id="IPR012938">
    <property type="entry name" value="Glc/Sorbosone_DH"/>
</dbReference>
<dbReference type="PANTHER" id="PTHR19328:SF75">
    <property type="entry name" value="ALDOSE SUGAR DEHYDROGENASE YLII"/>
    <property type="match status" value="1"/>
</dbReference>